<evidence type="ECO:0000256" key="2">
    <source>
        <dbReference type="SAM" id="Phobius"/>
    </source>
</evidence>
<dbReference type="EMBL" id="JAINVV010000013">
    <property type="protein sequence ID" value="MBY8825859.1"/>
    <property type="molecule type" value="Genomic_DNA"/>
</dbReference>
<name>A0ABS7PY14_9SPHN</name>
<keyword evidence="2" id="KW-0472">Membrane</keyword>
<gene>
    <name evidence="4" type="ORF">K7G82_26395</name>
</gene>
<protein>
    <submittedName>
        <fullName evidence="4">LPXTG cell wall anchor domain-containing protein</fullName>
    </submittedName>
</protein>
<feature type="region of interest" description="Disordered" evidence="1">
    <location>
        <begin position="55"/>
        <end position="83"/>
    </location>
</feature>
<keyword evidence="2" id="KW-0812">Transmembrane</keyword>
<dbReference type="Proteomes" id="UP000706039">
    <property type="component" value="Unassembled WGS sequence"/>
</dbReference>
<feature type="chain" id="PRO_5047096116" evidence="3">
    <location>
        <begin position="16"/>
        <end position="421"/>
    </location>
</feature>
<comment type="caution">
    <text evidence="4">The sequence shown here is derived from an EMBL/GenBank/DDBJ whole genome shotgun (WGS) entry which is preliminary data.</text>
</comment>
<evidence type="ECO:0000256" key="3">
    <source>
        <dbReference type="SAM" id="SignalP"/>
    </source>
</evidence>
<proteinExistence type="predicted"/>
<evidence type="ECO:0000313" key="4">
    <source>
        <dbReference type="EMBL" id="MBY8825859.1"/>
    </source>
</evidence>
<feature type="compositionally biased region" description="Basic and acidic residues" evidence="1">
    <location>
        <begin position="70"/>
        <end position="83"/>
    </location>
</feature>
<organism evidence="4 5">
    <name type="scientific">Sphingomonas colocasiae</name>
    <dbReference type="NCBI Taxonomy" id="1848973"/>
    <lineage>
        <taxon>Bacteria</taxon>
        <taxon>Pseudomonadati</taxon>
        <taxon>Pseudomonadota</taxon>
        <taxon>Alphaproteobacteria</taxon>
        <taxon>Sphingomonadales</taxon>
        <taxon>Sphingomonadaceae</taxon>
        <taxon>Sphingomonas</taxon>
    </lineage>
</organism>
<sequence length="421" mass="43256">MLLAAVALPATPSFAQDIQPLPVPAQTVPPPVVTTAAPTPQVAPPPVVSVVPSPAPVAEVEQPAAAPQRRTAERPAPRPRVRDVKPAAPVAAATVAVPAAATPALTPVPAPVAPAAEIAPQPIDPVATGPVAADPVAPAPAETGNTPWLWLVLGLAVIGAIAGLLAWRRRREAEYEGVEGYFDGEYEEPVPAPFVEPVPDAMTAAAPVVPAAALHVPAAPRPDLVVAETHSADPIGEIDKVSVGEPDSADIDAMVAASDAPAGRPWLELMMRPMRAGTNRDDAVVEFELTVSNAGDVPARDVRISTWMFAAGSAQESEMEQLLIDPPAGAKLSEVTLAPGDGTRIEAAIALPTDHGVDGSVLPVLVADARYTLPGGGEGRTSASFEIGLARGEVIEGFSTDRPTGMHEDIDARLHAEPQHA</sequence>
<dbReference type="RefSeq" id="WP_222992948.1">
    <property type="nucleotide sequence ID" value="NZ_JAINVV010000013.1"/>
</dbReference>
<feature type="compositionally biased region" description="Low complexity" evidence="1">
    <location>
        <begin position="55"/>
        <end position="69"/>
    </location>
</feature>
<keyword evidence="2" id="KW-1133">Transmembrane helix</keyword>
<dbReference type="NCBIfam" id="TIGR01167">
    <property type="entry name" value="LPXTG_anchor"/>
    <property type="match status" value="1"/>
</dbReference>
<keyword evidence="5" id="KW-1185">Reference proteome</keyword>
<accession>A0ABS7PY14</accession>
<reference evidence="4 5" key="1">
    <citation type="submission" date="2021-08" db="EMBL/GenBank/DDBJ databases">
        <authorList>
            <person name="Tuo L."/>
        </authorList>
    </citation>
    <scope>NUCLEOTIDE SEQUENCE [LARGE SCALE GENOMIC DNA]</scope>
    <source>
        <strain evidence="4 5">JCM 31229</strain>
    </source>
</reference>
<feature type="signal peptide" evidence="3">
    <location>
        <begin position="1"/>
        <end position="15"/>
    </location>
</feature>
<keyword evidence="3" id="KW-0732">Signal</keyword>
<feature type="transmembrane region" description="Helical" evidence="2">
    <location>
        <begin position="148"/>
        <end position="167"/>
    </location>
</feature>
<evidence type="ECO:0000256" key="1">
    <source>
        <dbReference type="SAM" id="MobiDB-lite"/>
    </source>
</evidence>
<evidence type="ECO:0000313" key="5">
    <source>
        <dbReference type="Proteomes" id="UP000706039"/>
    </source>
</evidence>